<dbReference type="PANTHER" id="PTHR34981:SF1">
    <property type="entry name" value="CELL DIVISION PROTEIN ZAPA"/>
    <property type="match status" value="1"/>
</dbReference>
<dbReference type="InterPro" id="IPR036192">
    <property type="entry name" value="Cell_div_ZapA-like_sf"/>
</dbReference>
<dbReference type="KEGG" id="azq:G3580_17090"/>
<evidence type="ECO:0000256" key="1">
    <source>
        <dbReference type="ARBA" id="ARBA00004496"/>
    </source>
</evidence>
<dbReference type="EMBL" id="CP048836">
    <property type="protein sequence ID" value="QID19180.1"/>
    <property type="molecule type" value="Genomic_DNA"/>
</dbReference>
<dbReference type="Pfam" id="PF05164">
    <property type="entry name" value="ZapA"/>
    <property type="match status" value="1"/>
</dbReference>
<keyword evidence="3" id="KW-0963">Cytoplasm</keyword>
<dbReference type="GO" id="GO:0032153">
    <property type="term" value="C:cell division site"/>
    <property type="evidence" value="ECO:0007669"/>
    <property type="project" value="TreeGrafter"/>
</dbReference>
<evidence type="ECO:0000313" key="10">
    <source>
        <dbReference type="EMBL" id="QID19180.1"/>
    </source>
</evidence>
<dbReference type="AlphaFoldDB" id="A0A6C1B9Y2"/>
<sequence>MDTLDITLLGKEYRVGCRPEEREALEAAVRFLEEKFIDLGAKTQASGEKLAVMTALNVAHEYLQFQRSGGFDMPGLKRRIDSMSSRLDEVLAQQEKLF</sequence>
<evidence type="ECO:0000256" key="8">
    <source>
        <dbReference type="ARBA" id="ARBA00026068"/>
    </source>
</evidence>
<dbReference type="GO" id="GO:0030428">
    <property type="term" value="C:cell septum"/>
    <property type="evidence" value="ECO:0007669"/>
    <property type="project" value="TreeGrafter"/>
</dbReference>
<organism evidence="10 11">
    <name type="scientific">Nitrogeniibacter mangrovi</name>
    <dbReference type="NCBI Taxonomy" id="2016596"/>
    <lineage>
        <taxon>Bacteria</taxon>
        <taxon>Pseudomonadati</taxon>
        <taxon>Pseudomonadota</taxon>
        <taxon>Betaproteobacteria</taxon>
        <taxon>Rhodocyclales</taxon>
        <taxon>Zoogloeaceae</taxon>
        <taxon>Nitrogeniibacter</taxon>
    </lineage>
</organism>
<keyword evidence="5" id="KW-0717">Septation</keyword>
<reference evidence="10 11" key="1">
    <citation type="submission" date="2020-02" db="EMBL/GenBank/DDBJ databases">
        <title>Nitrogenibacter mangrovi gen. nov., sp. nov. isolated from mangrove sediment, a denitrifying betaproteobacterium.</title>
        <authorList>
            <person name="Liao H."/>
            <person name="Tian Y."/>
        </authorList>
    </citation>
    <scope>NUCLEOTIDE SEQUENCE [LARGE SCALE GENOMIC DNA]</scope>
    <source>
        <strain evidence="10 11">M9-3-2</strain>
    </source>
</reference>
<gene>
    <name evidence="10" type="ORF">G3580_17090</name>
</gene>
<comment type="subcellular location">
    <subcellularLocation>
        <location evidence="1">Cytoplasm</location>
    </subcellularLocation>
</comment>
<evidence type="ECO:0000256" key="5">
    <source>
        <dbReference type="ARBA" id="ARBA00023210"/>
    </source>
</evidence>
<keyword evidence="11" id="KW-1185">Reference proteome</keyword>
<evidence type="ECO:0000256" key="6">
    <source>
        <dbReference type="ARBA" id="ARBA00023306"/>
    </source>
</evidence>
<dbReference type="Proteomes" id="UP000501991">
    <property type="component" value="Chromosome"/>
</dbReference>
<dbReference type="PANTHER" id="PTHR34981">
    <property type="entry name" value="CELL DIVISION PROTEIN ZAPA"/>
    <property type="match status" value="1"/>
</dbReference>
<accession>A0A6C1B9Y2</accession>
<evidence type="ECO:0000313" key="11">
    <source>
        <dbReference type="Proteomes" id="UP000501991"/>
    </source>
</evidence>
<evidence type="ECO:0000256" key="9">
    <source>
        <dbReference type="ARBA" id="ARBA00033158"/>
    </source>
</evidence>
<protein>
    <recommendedName>
        <fullName evidence="2">Cell division protein ZapA</fullName>
    </recommendedName>
    <alternativeName>
        <fullName evidence="9">Z ring-associated protein ZapA</fullName>
    </alternativeName>
</protein>
<comment type="subunit">
    <text evidence="8">Homodimer. Interacts with FtsZ.</text>
</comment>
<proteinExistence type="predicted"/>
<dbReference type="InterPro" id="IPR042233">
    <property type="entry name" value="Cell_div_ZapA_N"/>
</dbReference>
<evidence type="ECO:0000256" key="3">
    <source>
        <dbReference type="ARBA" id="ARBA00022490"/>
    </source>
</evidence>
<evidence type="ECO:0000256" key="7">
    <source>
        <dbReference type="ARBA" id="ARBA00024910"/>
    </source>
</evidence>
<dbReference type="GO" id="GO:0000917">
    <property type="term" value="P:division septum assembly"/>
    <property type="evidence" value="ECO:0007669"/>
    <property type="project" value="UniProtKB-KW"/>
</dbReference>
<dbReference type="Gene3D" id="1.20.5.50">
    <property type="match status" value="1"/>
</dbReference>
<keyword evidence="6" id="KW-0131">Cell cycle</keyword>
<dbReference type="InterPro" id="IPR007838">
    <property type="entry name" value="Cell_div_ZapA-like"/>
</dbReference>
<comment type="function">
    <text evidence="7">Activator of cell division through the inhibition of FtsZ GTPase activity, therefore promoting FtsZ assembly into bundles of protofilaments necessary for the formation of the division Z ring. It is recruited early at mid-cell but it is not essential for cell division.</text>
</comment>
<dbReference type="SUPFAM" id="SSF102829">
    <property type="entry name" value="Cell division protein ZapA-like"/>
    <property type="match status" value="1"/>
</dbReference>
<evidence type="ECO:0000256" key="2">
    <source>
        <dbReference type="ARBA" id="ARBA00015195"/>
    </source>
</evidence>
<name>A0A6C1B9Y2_9RHOO</name>
<dbReference type="GO" id="GO:0005829">
    <property type="term" value="C:cytosol"/>
    <property type="evidence" value="ECO:0007669"/>
    <property type="project" value="TreeGrafter"/>
</dbReference>
<dbReference type="RefSeq" id="WP_173767535.1">
    <property type="nucleotide sequence ID" value="NZ_CP048836.1"/>
</dbReference>
<dbReference type="GO" id="GO:0043093">
    <property type="term" value="P:FtsZ-dependent cytokinesis"/>
    <property type="evidence" value="ECO:0007669"/>
    <property type="project" value="TreeGrafter"/>
</dbReference>
<dbReference type="GO" id="GO:0000921">
    <property type="term" value="P:septin ring assembly"/>
    <property type="evidence" value="ECO:0007669"/>
    <property type="project" value="TreeGrafter"/>
</dbReference>
<keyword evidence="4 10" id="KW-0132">Cell division</keyword>
<evidence type="ECO:0000256" key="4">
    <source>
        <dbReference type="ARBA" id="ARBA00022618"/>
    </source>
</evidence>
<dbReference type="Gene3D" id="3.30.160.880">
    <property type="entry name" value="Cell division protein ZapA protomer, N-terminal domain"/>
    <property type="match status" value="1"/>
</dbReference>